<gene>
    <name evidence="2" type="ORF">ACFFQA_34630</name>
</gene>
<dbReference type="PIRSF" id="PIRSF006221">
    <property type="entry name" value="Ketosamine-3-kinase"/>
    <property type="match status" value="1"/>
</dbReference>
<dbReference type="InterPro" id="IPR011009">
    <property type="entry name" value="Kinase-like_dom_sf"/>
</dbReference>
<evidence type="ECO:0000313" key="2">
    <source>
        <dbReference type="EMBL" id="MFB9909102.1"/>
    </source>
</evidence>
<accession>A0ABV6A7H4</accession>
<dbReference type="PANTHER" id="PTHR12149:SF8">
    <property type="entry name" value="PROTEIN-RIBULOSAMINE 3-KINASE"/>
    <property type="match status" value="1"/>
</dbReference>
<dbReference type="Pfam" id="PF03881">
    <property type="entry name" value="Fructosamin_kin"/>
    <property type="match status" value="1"/>
</dbReference>
<dbReference type="Gene3D" id="1.10.510.10">
    <property type="entry name" value="Transferase(Phosphotransferase) domain 1"/>
    <property type="match status" value="1"/>
</dbReference>
<protein>
    <submittedName>
        <fullName evidence="2">Fructosamine kinase family protein</fullName>
    </submittedName>
</protein>
<dbReference type="Gene3D" id="1.20.1270.240">
    <property type="match status" value="1"/>
</dbReference>
<dbReference type="PANTHER" id="PTHR12149">
    <property type="entry name" value="FRUCTOSAMINE 3 KINASE-RELATED PROTEIN"/>
    <property type="match status" value="1"/>
</dbReference>
<proteinExistence type="inferred from homology"/>
<organism evidence="2 3">
    <name type="scientific">Allokutzneria oryzae</name>
    <dbReference type="NCBI Taxonomy" id="1378989"/>
    <lineage>
        <taxon>Bacteria</taxon>
        <taxon>Bacillati</taxon>
        <taxon>Actinomycetota</taxon>
        <taxon>Actinomycetes</taxon>
        <taxon>Pseudonocardiales</taxon>
        <taxon>Pseudonocardiaceae</taxon>
        <taxon>Allokutzneria</taxon>
    </lineage>
</organism>
<dbReference type="EMBL" id="JBHLZU010000033">
    <property type="protein sequence ID" value="MFB9909102.1"/>
    <property type="molecule type" value="Genomic_DNA"/>
</dbReference>
<dbReference type="RefSeq" id="WP_377861521.1">
    <property type="nucleotide sequence ID" value="NZ_JBHLZU010000033.1"/>
</dbReference>
<dbReference type="Gene3D" id="3.30.200.20">
    <property type="entry name" value="Phosphorylase Kinase, domain 1"/>
    <property type="match status" value="1"/>
</dbReference>
<name>A0ABV6A7H4_9PSEU</name>
<comment type="caution">
    <text evidence="2">The sequence shown here is derived from an EMBL/GenBank/DDBJ whole genome shotgun (WGS) entry which is preliminary data.</text>
</comment>
<dbReference type="GO" id="GO:0016301">
    <property type="term" value="F:kinase activity"/>
    <property type="evidence" value="ECO:0007669"/>
    <property type="project" value="UniProtKB-KW"/>
</dbReference>
<keyword evidence="1" id="KW-0808">Transferase</keyword>
<dbReference type="InterPro" id="IPR016477">
    <property type="entry name" value="Fructo-/Ketosamine-3-kinase"/>
</dbReference>
<sequence>MSATDAVTRLLGSTATSERVVGAGASGTVHRVELADGRAVAAKERSAPERDGTRAEAASLAWLGIAVPEVLAWDEDWLVMRYVEPGEPTALAAEELGRALAAIHAQPVTAYGAPPTGGPRDAWIGPVPMRNEECGSWAEFYSRLRVEPYVRMAVDRGHLTRDEAREFDRTWSVPDEAPARVHGDLWNGNVHWGRERAWLIDPAAHGGHRESDLAMLELFGCPHLERVRAAYLEVAPLADGWRDRVALHQLFPLLVHTAAFGRGYAGRAVEAARRTVVG</sequence>
<keyword evidence="1 2" id="KW-0418">Kinase</keyword>
<evidence type="ECO:0000313" key="3">
    <source>
        <dbReference type="Proteomes" id="UP001589693"/>
    </source>
</evidence>
<evidence type="ECO:0000256" key="1">
    <source>
        <dbReference type="PIRNR" id="PIRNR006221"/>
    </source>
</evidence>
<reference evidence="2 3" key="1">
    <citation type="submission" date="2024-09" db="EMBL/GenBank/DDBJ databases">
        <authorList>
            <person name="Sun Q."/>
            <person name="Mori K."/>
        </authorList>
    </citation>
    <scope>NUCLEOTIDE SEQUENCE [LARGE SCALE GENOMIC DNA]</scope>
    <source>
        <strain evidence="2 3">TBRC 7907</strain>
    </source>
</reference>
<comment type="similarity">
    <text evidence="1">Belongs to the fructosamine kinase family.</text>
</comment>
<keyword evidence="3" id="KW-1185">Reference proteome</keyword>
<dbReference type="Proteomes" id="UP001589693">
    <property type="component" value="Unassembled WGS sequence"/>
</dbReference>
<dbReference type="SUPFAM" id="SSF56112">
    <property type="entry name" value="Protein kinase-like (PK-like)"/>
    <property type="match status" value="1"/>
</dbReference>